<feature type="non-terminal residue" evidence="1">
    <location>
        <position position="156"/>
    </location>
</feature>
<proteinExistence type="predicted"/>
<reference evidence="1" key="1">
    <citation type="submission" date="2023-10" db="EMBL/GenBank/DDBJ databases">
        <title>Genome assembly of Pristionchus species.</title>
        <authorList>
            <person name="Yoshida K."/>
            <person name="Sommer R.J."/>
        </authorList>
    </citation>
    <scope>NUCLEOTIDE SEQUENCE</scope>
    <source>
        <strain evidence="1">RS5133</strain>
    </source>
</reference>
<comment type="caution">
    <text evidence="1">The sequence shown here is derived from an EMBL/GenBank/DDBJ whole genome shotgun (WGS) entry which is preliminary data.</text>
</comment>
<name>A0AAV5V3R4_9BILA</name>
<feature type="non-terminal residue" evidence="1">
    <location>
        <position position="1"/>
    </location>
</feature>
<dbReference type="EMBL" id="BTSY01000002">
    <property type="protein sequence ID" value="GMT13028.1"/>
    <property type="molecule type" value="Genomic_DNA"/>
</dbReference>
<dbReference type="Proteomes" id="UP001432322">
    <property type="component" value="Unassembled WGS sequence"/>
</dbReference>
<protein>
    <submittedName>
        <fullName evidence="1">Uncharacterized protein</fullName>
    </submittedName>
</protein>
<accession>A0AAV5V3R4</accession>
<evidence type="ECO:0000313" key="1">
    <source>
        <dbReference type="EMBL" id="GMT13028.1"/>
    </source>
</evidence>
<evidence type="ECO:0000313" key="2">
    <source>
        <dbReference type="Proteomes" id="UP001432322"/>
    </source>
</evidence>
<organism evidence="1 2">
    <name type="scientific">Pristionchus fissidentatus</name>
    <dbReference type="NCBI Taxonomy" id="1538716"/>
    <lineage>
        <taxon>Eukaryota</taxon>
        <taxon>Metazoa</taxon>
        <taxon>Ecdysozoa</taxon>
        <taxon>Nematoda</taxon>
        <taxon>Chromadorea</taxon>
        <taxon>Rhabditida</taxon>
        <taxon>Rhabditina</taxon>
        <taxon>Diplogasteromorpha</taxon>
        <taxon>Diplogasteroidea</taxon>
        <taxon>Neodiplogasteridae</taxon>
        <taxon>Pristionchus</taxon>
    </lineage>
</organism>
<sequence>ECYDDPEQSTRTERPAPHEADQLHHYACKHGSCCRQTDISFDLEKPYGVQTDISILREFINEYGFYKENSHIVCDHDGCNYCRDGACYYRKHQHRGIMGGTFMRNCYQGHCSECLNDVCEQSYDAKYLGPANGSQSKKCKDHRCTERINDICRHYD</sequence>
<keyword evidence="2" id="KW-1185">Reference proteome</keyword>
<gene>
    <name evidence="1" type="ORF">PFISCL1PPCAC_4325</name>
</gene>
<dbReference type="AlphaFoldDB" id="A0AAV5V3R4"/>